<keyword evidence="2" id="KW-0560">Oxidoreductase</keyword>
<feature type="region of interest" description="Disordered" evidence="3">
    <location>
        <begin position="1"/>
        <end position="59"/>
    </location>
</feature>
<dbReference type="AlphaFoldDB" id="A0A918IBJ8"/>
<organism evidence="5 6">
    <name type="scientific">Streptomyces filipinensis</name>
    <dbReference type="NCBI Taxonomy" id="66887"/>
    <lineage>
        <taxon>Bacteria</taxon>
        <taxon>Bacillati</taxon>
        <taxon>Actinomycetota</taxon>
        <taxon>Actinomycetes</taxon>
        <taxon>Kitasatosporales</taxon>
        <taxon>Streptomycetaceae</taxon>
        <taxon>Streptomyces</taxon>
    </lineage>
</organism>
<evidence type="ECO:0000259" key="4">
    <source>
        <dbReference type="SMART" id="SM00822"/>
    </source>
</evidence>
<dbReference type="Pfam" id="PF13561">
    <property type="entry name" value="adh_short_C2"/>
    <property type="match status" value="1"/>
</dbReference>
<dbReference type="InterPro" id="IPR057326">
    <property type="entry name" value="KR_dom"/>
</dbReference>
<protein>
    <recommendedName>
        <fullName evidence="4">Ketoreductase domain-containing protein</fullName>
    </recommendedName>
</protein>
<comment type="similarity">
    <text evidence="1">Belongs to the short-chain dehydrogenases/reductases (SDR) family.</text>
</comment>
<evidence type="ECO:0000313" key="5">
    <source>
        <dbReference type="EMBL" id="GGU97713.1"/>
    </source>
</evidence>
<evidence type="ECO:0000256" key="2">
    <source>
        <dbReference type="ARBA" id="ARBA00023002"/>
    </source>
</evidence>
<dbReference type="PRINTS" id="PR00081">
    <property type="entry name" value="GDHRDH"/>
</dbReference>
<dbReference type="InterPro" id="IPR036291">
    <property type="entry name" value="NAD(P)-bd_dom_sf"/>
</dbReference>
<reference evidence="5" key="1">
    <citation type="journal article" date="2014" name="Int. J. Syst. Evol. Microbiol.">
        <title>Complete genome sequence of Corynebacterium casei LMG S-19264T (=DSM 44701T), isolated from a smear-ripened cheese.</title>
        <authorList>
            <consortium name="US DOE Joint Genome Institute (JGI-PGF)"/>
            <person name="Walter F."/>
            <person name="Albersmeier A."/>
            <person name="Kalinowski J."/>
            <person name="Ruckert C."/>
        </authorList>
    </citation>
    <scope>NUCLEOTIDE SEQUENCE</scope>
    <source>
        <strain evidence="5">JCM 4369</strain>
    </source>
</reference>
<evidence type="ECO:0000313" key="6">
    <source>
        <dbReference type="Proteomes" id="UP000618795"/>
    </source>
</evidence>
<evidence type="ECO:0000256" key="3">
    <source>
        <dbReference type="SAM" id="MobiDB-lite"/>
    </source>
</evidence>
<dbReference type="EMBL" id="BMTD01000007">
    <property type="protein sequence ID" value="GGU97713.1"/>
    <property type="molecule type" value="Genomic_DNA"/>
</dbReference>
<accession>A0A918IBJ8</accession>
<dbReference type="PANTHER" id="PTHR42760">
    <property type="entry name" value="SHORT-CHAIN DEHYDROGENASES/REDUCTASES FAMILY MEMBER"/>
    <property type="match status" value="1"/>
</dbReference>
<feature type="region of interest" description="Disordered" evidence="3">
    <location>
        <begin position="190"/>
        <end position="234"/>
    </location>
</feature>
<keyword evidence="6" id="KW-1185">Reference proteome</keyword>
<dbReference type="GO" id="GO:0016616">
    <property type="term" value="F:oxidoreductase activity, acting on the CH-OH group of donors, NAD or NADP as acceptor"/>
    <property type="evidence" value="ECO:0007669"/>
    <property type="project" value="TreeGrafter"/>
</dbReference>
<dbReference type="PRINTS" id="PR00080">
    <property type="entry name" value="SDRFAMILY"/>
</dbReference>
<gene>
    <name evidence="5" type="ORF">GCM10010260_37060</name>
</gene>
<sequence>MYRAASAGSSVGDPGGSGAGVQSAAGPTISAVGSATGTGTDTSSPAGGTPKGAQHERGVARDGAEGHLHDVLPAGVQRRGLLVHFDGEADVARVQSGRQPQGSGDRRAAQPAGLACERVGEVRAVAVRIALDVELAVVDMDFSLDRPAHHCPHRLRRRTVLRTLRPGTDNARSTPVTAVTAGRLGGWAAGRLGGWAEPTAPPNRGPRARTPPRQVEVRSPPALPPPRRWDGGMTSRATLNGRKALVTGGSRGIGAATARRLAQEGADVAVTFVQGKEAAEDLVREIRALGRRAVALRADAADAAEAPEAVGRAAEALGGLDVLVNNAAVGLMQPLESMSLADVDRVIAVNVRGVFLAAQAAAALMAPGGRIITVGSCITQRVPGPGASLYAMSKSAVVGLTKALARELGGRGITANVVHPGPTDTDMNPADGPFASGQAAMTALGRFGTAEEVASTVAYLAGPRTVYVTGAEFSVDGGYAA</sequence>
<dbReference type="InterPro" id="IPR002347">
    <property type="entry name" value="SDR_fam"/>
</dbReference>
<evidence type="ECO:0000256" key="1">
    <source>
        <dbReference type="ARBA" id="ARBA00006484"/>
    </source>
</evidence>
<dbReference type="Proteomes" id="UP000618795">
    <property type="component" value="Unassembled WGS sequence"/>
</dbReference>
<feature type="domain" description="Ketoreductase" evidence="4">
    <location>
        <begin position="242"/>
        <end position="425"/>
    </location>
</feature>
<proteinExistence type="inferred from homology"/>
<name>A0A918IBJ8_9ACTN</name>
<dbReference type="SMART" id="SM00822">
    <property type="entry name" value="PKS_KR"/>
    <property type="match status" value="1"/>
</dbReference>
<comment type="caution">
    <text evidence="5">The sequence shown here is derived from an EMBL/GenBank/DDBJ whole genome shotgun (WGS) entry which is preliminary data.</text>
</comment>
<reference evidence="5" key="2">
    <citation type="submission" date="2020-09" db="EMBL/GenBank/DDBJ databases">
        <authorList>
            <person name="Sun Q."/>
            <person name="Ohkuma M."/>
        </authorList>
    </citation>
    <scope>NUCLEOTIDE SEQUENCE</scope>
    <source>
        <strain evidence="5">JCM 4369</strain>
    </source>
</reference>
<dbReference type="SUPFAM" id="SSF51735">
    <property type="entry name" value="NAD(P)-binding Rossmann-fold domains"/>
    <property type="match status" value="1"/>
</dbReference>
<dbReference type="PANTHER" id="PTHR42760:SF50">
    <property type="entry name" value="SHORT-CHAIN DEHYDROGENASE-RELATED"/>
    <property type="match status" value="1"/>
</dbReference>
<dbReference type="Gene3D" id="3.40.50.720">
    <property type="entry name" value="NAD(P)-binding Rossmann-like Domain"/>
    <property type="match status" value="1"/>
</dbReference>
<feature type="compositionally biased region" description="Low complexity" evidence="3">
    <location>
        <begin position="20"/>
        <end position="48"/>
    </location>
</feature>
<dbReference type="FunFam" id="3.40.50.720:FF:000084">
    <property type="entry name" value="Short-chain dehydrogenase reductase"/>
    <property type="match status" value="1"/>
</dbReference>